<reference evidence="1 2" key="1">
    <citation type="submission" date="2015-10" db="EMBL/GenBank/DDBJ databases">
        <title>Genome sequencing of Penicillium freii.</title>
        <authorList>
            <person name="Nguyen H.D."/>
            <person name="Visagie C.M."/>
            <person name="Seifert K.A."/>
        </authorList>
    </citation>
    <scope>NUCLEOTIDE SEQUENCE [LARGE SCALE GENOMIC DNA]</scope>
    <source>
        <strain evidence="1 2">DAOM 242723</strain>
    </source>
</reference>
<dbReference type="AlphaFoldDB" id="A0A101MG58"/>
<proteinExistence type="predicted"/>
<evidence type="ECO:0000313" key="2">
    <source>
        <dbReference type="Proteomes" id="UP000055045"/>
    </source>
</evidence>
<gene>
    <name evidence="1" type="ORF">ACN42_g7146</name>
</gene>
<name>A0A101MG58_PENFR</name>
<sequence length="83" mass="9348">MKQESRICFKSSVRSSVATRTADTTIPHSHTAESANWIRAATWAELPRLFVTIKHDLQVTLVSSTRIAPTQVFRMFTSFPILA</sequence>
<evidence type="ECO:0000313" key="1">
    <source>
        <dbReference type="EMBL" id="KUM59986.1"/>
    </source>
</evidence>
<protein>
    <submittedName>
        <fullName evidence="1">Uncharacterized protein</fullName>
    </submittedName>
</protein>
<organism evidence="1 2">
    <name type="scientific">Penicillium freii</name>
    <dbReference type="NCBI Taxonomy" id="48697"/>
    <lineage>
        <taxon>Eukaryota</taxon>
        <taxon>Fungi</taxon>
        <taxon>Dikarya</taxon>
        <taxon>Ascomycota</taxon>
        <taxon>Pezizomycotina</taxon>
        <taxon>Eurotiomycetes</taxon>
        <taxon>Eurotiomycetidae</taxon>
        <taxon>Eurotiales</taxon>
        <taxon>Aspergillaceae</taxon>
        <taxon>Penicillium</taxon>
    </lineage>
</organism>
<accession>A0A101MG58</accession>
<keyword evidence="2" id="KW-1185">Reference proteome</keyword>
<dbReference type="EMBL" id="LLXE01000196">
    <property type="protein sequence ID" value="KUM59986.1"/>
    <property type="molecule type" value="Genomic_DNA"/>
</dbReference>
<comment type="caution">
    <text evidence="1">The sequence shown here is derived from an EMBL/GenBank/DDBJ whole genome shotgun (WGS) entry which is preliminary data.</text>
</comment>
<dbReference type="Proteomes" id="UP000055045">
    <property type="component" value="Unassembled WGS sequence"/>
</dbReference>